<feature type="domain" description="Peptidase S9 prolyl oligopeptidase catalytic" evidence="1">
    <location>
        <begin position="630"/>
        <end position="826"/>
    </location>
</feature>
<dbReference type="SUPFAM" id="SSF53474">
    <property type="entry name" value="alpha/beta-Hydrolases"/>
    <property type="match status" value="1"/>
</dbReference>
<dbReference type="InterPro" id="IPR029058">
    <property type="entry name" value="AB_hydrolase_fold"/>
</dbReference>
<protein>
    <submittedName>
        <fullName evidence="3">S9 family peptidase</fullName>
    </submittedName>
</protein>
<dbReference type="InterPro" id="IPR050278">
    <property type="entry name" value="Serine_Prot_S9B/DPPIV"/>
</dbReference>
<dbReference type="InterPro" id="IPR001375">
    <property type="entry name" value="Peptidase_S9_cat"/>
</dbReference>
<proteinExistence type="predicted"/>
<reference evidence="3 4" key="1">
    <citation type="submission" date="2017-10" db="EMBL/GenBank/DDBJ databases">
        <title>Draft genome of Longimonas halophila.</title>
        <authorList>
            <person name="Goh K.M."/>
            <person name="Shamsir M.S."/>
            <person name="Lim S.W."/>
        </authorList>
    </citation>
    <scope>NUCLEOTIDE SEQUENCE [LARGE SCALE GENOMIC DNA]</scope>
    <source>
        <strain evidence="3 4">KCTC 42399</strain>
    </source>
</reference>
<dbReference type="EMBL" id="PDEP01000006">
    <property type="protein sequence ID" value="PEN06992.1"/>
    <property type="molecule type" value="Genomic_DNA"/>
</dbReference>
<dbReference type="InterPro" id="IPR002469">
    <property type="entry name" value="Peptidase_S9B_N"/>
</dbReference>
<name>A0A2H3P0S7_9BACT</name>
<dbReference type="AlphaFoldDB" id="A0A2H3P0S7"/>
<keyword evidence="4" id="KW-1185">Reference proteome</keyword>
<dbReference type="OrthoDB" id="9812921at2"/>
<feature type="domain" description="Dipeptidylpeptidase IV N-terminal" evidence="2">
    <location>
        <begin position="200"/>
        <end position="541"/>
    </location>
</feature>
<dbReference type="PANTHER" id="PTHR11731">
    <property type="entry name" value="PROTEASE FAMILY S9B,C DIPEPTIDYL-PEPTIDASE IV-RELATED"/>
    <property type="match status" value="1"/>
</dbReference>
<evidence type="ECO:0000259" key="2">
    <source>
        <dbReference type="Pfam" id="PF00930"/>
    </source>
</evidence>
<evidence type="ECO:0000313" key="4">
    <source>
        <dbReference type="Proteomes" id="UP000221024"/>
    </source>
</evidence>
<dbReference type="GO" id="GO:0006508">
    <property type="term" value="P:proteolysis"/>
    <property type="evidence" value="ECO:0007669"/>
    <property type="project" value="InterPro"/>
</dbReference>
<dbReference type="Pfam" id="PF00326">
    <property type="entry name" value="Peptidase_S9"/>
    <property type="match status" value="1"/>
</dbReference>
<dbReference type="SUPFAM" id="SSF82171">
    <property type="entry name" value="DPP6 N-terminal domain-like"/>
    <property type="match status" value="1"/>
</dbReference>
<dbReference type="Gene3D" id="3.40.50.1820">
    <property type="entry name" value="alpha/beta hydrolase"/>
    <property type="match status" value="1"/>
</dbReference>
<sequence>MIGRRHEDGLQAWGGVGSGHTILYVTPRTTLLTDLPVSMSIAFSSRCILCTERSWAAVAVVLLAGMLFCAGPAHAQSESDTAEPGAASDLVQAYERAESLLSWNTQDKVYRTSVQPHWFGDDQFWYRVQVEEGHEFLRVHPSQEMRAPAFDHEQLAAAIEAVLQEEDEEAAVTPYDLPFSTFAYADDQTAITFTHNDSAWRCDLDAYTCEITGDDPNADLPTSIESPNGERAAYIKDHNLWMRNLETGEDVQLTTNGKKHYGYATDSQGWRRSDMPILKWSPNSEQIATYRLDERDTKLMPLIRTTEGRPELDTWPYALPGDPDDEVPMLERVVIDVEAAEVTFLDMEPDHQRTSSCCGLSRNQELADVEWSANSETLALVSTSRDYNTATLRLADATTGEVRTVYSESDAPFFESNLQSRGVPNWRVLHDQEQFIWFTKKDGWGHLYLHDLNTGEEITQITEGDWNVMDVLDVDAENETLLFSAAGREADRDVYHTHLYRANLDGSNIELLSPEPADHTLDMAPSGNYVVDTYSTYDTPPQSVVRNADGEVVLPIEEADASALTDSTAWQAPEHFTALARDGETELHGYLYKPSNFDPEQSYPIINSIYPGPQTGSMGTRSFSTSRRGQAHALAELGFIVVQVDAMGTPLRSKDFHTAWYGDMADNGLPDQRAVMEQLAERHDWIDLDRVGIYGHSGGGFATAAALFDHPDFFHVGVSGAGNHDNRSYTYYWGEKYQGLLRDTEEGDTYTNQANQLRVEGLEGELMLSYGTLDDNVHPNMTQLVIDALIEHNKDFDLLVMPNRDHGYANEPYVLRRTWDYFVEHLLDETPPTEYDIER</sequence>
<dbReference type="GO" id="GO:0008236">
    <property type="term" value="F:serine-type peptidase activity"/>
    <property type="evidence" value="ECO:0007669"/>
    <property type="project" value="InterPro"/>
</dbReference>
<gene>
    <name evidence="3" type="ORF">CRI93_07575</name>
</gene>
<dbReference type="Proteomes" id="UP000221024">
    <property type="component" value="Unassembled WGS sequence"/>
</dbReference>
<dbReference type="PANTHER" id="PTHR11731:SF118">
    <property type="entry name" value="BLR1971 PROTEIN"/>
    <property type="match status" value="1"/>
</dbReference>
<organism evidence="3 4">
    <name type="scientific">Longimonas halophila</name>
    <dbReference type="NCBI Taxonomy" id="1469170"/>
    <lineage>
        <taxon>Bacteria</taxon>
        <taxon>Pseudomonadati</taxon>
        <taxon>Rhodothermota</taxon>
        <taxon>Rhodothermia</taxon>
        <taxon>Rhodothermales</taxon>
        <taxon>Salisaetaceae</taxon>
        <taxon>Longimonas</taxon>
    </lineage>
</organism>
<accession>A0A2H3P0S7</accession>
<evidence type="ECO:0000313" key="3">
    <source>
        <dbReference type="EMBL" id="PEN06992.1"/>
    </source>
</evidence>
<evidence type="ECO:0000259" key="1">
    <source>
        <dbReference type="Pfam" id="PF00326"/>
    </source>
</evidence>
<comment type="caution">
    <text evidence="3">The sequence shown here is derived from an EMBL/GenBank/DDBJ whole genome shotgun (WGS) entry which is preliminary data.</text>
</comment>
<dbReference type="Pfam" id="PF00930">
    <property type="entry name" value="DPPIV_N"/>
    <property type="match status" value="1"/>
</dbReference>
<dbReference type="Gene3D" id="2.140.10.30">
    <property type="entry name" value="Dipeptidylpeptidase IV, N-terminal domain"/>
    <property type="match status" value="1"/>
</dbReference>